<dbReference type="EC" id="2.8.2.-" evidence="3"/>
<name>A0A7J6EZY6_CANSA</name>
<gene>
    <name evidence="5" type="ORF">G4B88_014964</name>
</gene>
<evidence type="ECO:0000313" key="5">
    <source>
        <dbReference type="EMBL" id="KAF4364007.1"/>
    </source>
</evidence>
<evidence type="ECO:0000259" key="4">
    <source>
        <dbReference type="Pfam" id="PF00685"/>
    </source>
</evidence>
<dbReference type="AlphaFoldDB" id="A0A7J6EZY6"/>
<dbReference type="Pfam" id="PF00685">
    <property type="entry name" value="Sulfotransfer_1"/>
    <property type="match status" value="1"/>
</dbReference>
<reference evidence="5 6" key="1">
    <citation type="journal article" date="2020" name="bioRxiv">
        <title>Sequence and annotation of 42 cannabis genomes reveals extensive copy number variation in cannabinoid synthesis and pathogen resistance genes.</title>
        <authorList>
            <person name="Mckernan K.J."/>
            <person name="Helbert Y."/>
            <person name="Kane L.T."/>
            <person name="Ebling H."/>
            <person name="Zhang L."/>
            <person name="Liu B."/>
            <person name="Eaton Z."/>
            <person name="Mclaughlin S."/>
            <person name="Kingan S."/>
            <person name="Baybayan P."/>
            <person name="Concepcion G."/>
            <person name="Jordan M."/>
            <person name="Riva A."/>
            <person name="Barbazuk W."/>
            <person name="Harkins T."/>
        </authorList>
    </citation>
    <scope>NUCLEOTIDE SEQUENCE [LARGE SCALE GENOMIC DNA]</scope>
    <source>
        <strain evidence="6">cv. Jamaican Lion 4</strain>
        <tissue evidence="5">Leaf</tissue>
    </source>
</reference>
<accession>A0A7J6EZY6</accession>
<proteinExistence type="inferred from homology"/>
<dbReference type="PANTHER" id="PTHR11783">
    <property type="entry name" value="SULFOTRANSFERASE SULT"/>
    <property type="match status" value="1"/>
</dbReference>
<comment type="caution">
    <text evidence="5">The sequence shown here is derived from an EMBL/GenBank/DDBJ whole genome shotgun (WGS) entry which is preliminary data.</text>
</comment>
<evidence type="ECO:0000256" key="3">
    <source>
        <dbReference type="RuleBase" id="RU361155"/>
    </source>
</evidence>
<evidence type="ECO:0000256" key="1">
    <source>
        <dbReference type="ARBA" id="ARBA00005771"/>
    </source>
</evidence>
<sequence>METLSRNITKGKNNVVVAAKGEYDDLDEVEEIMKRVQKKEHPTIEGNSYCFYNGFWISNNLFKGVISFQKHYVANDDDIVLASCPKSGTTWLKALTFTIINRSHFTLSNTPLLVSNPHDLVPEISLIDLHTIDDYHHKNSPRLFSTHNAYSLLPLSLKNNNSKCKIVYICRNPLDLFVSLWYFSQKFSGGEKIKPHSLDLYFDNFCQGIHAFGPFWNHVLEFWKASQEMPHKILFLKYEDLKKDNVFFVKRLADFLGFPFSLEEEQQGMIEEISKFCSIERMKSFEINKVGKHDSLSIPNSSFFRKGKVGDWRNILTPQMVDYGKKLIQEKFRDSNISFDFE</sequence>
<comment type="similarity">
    <text evidence="1 3">Belongs to the sulfotransferase 1 family.</text>
</comment>
<dbReference type="InterPro" id="IPR000863">
    <property type="entry name" value="Sulfotransferase_dom"/>
</dbReference>
<dbReference type="EMBL" id="JAATIQ010000289">
    <property type="protein sequence ID" value="KAF4364007.1"/>
    <property type="molecule type" value="Genomic_DNA"/>
</dbReference>
<dbReference type="Proteomes" id="UP000583929">
    <property type="component" value="Unassembled WGS sequence"/>
</dbReference>
<feature type="domain" description="Sulfotransferase" evidence="4">
    <location>
        <begin position="76"/>
        <end position="335"/>
    </location>
</feature>
<keyword evidence="6" id="KW-1185">Reference proteome</keyword>
<keyword evidence="2 3" id="KW-0808">Transferase</keyword>
<dbReference type="SUPFAM" id="SSF52540">
    <property type="entry name" value="P-loop containing nucleoside triphosphate hydrolases"/>
    <property type="match status" value="1"/>
</dbReference>
<dbReference type="Gene3D" id="3.40.50.300">
    <property type="entry name" value="P-loop containing nucleotide triphosphate hydrolases"/>
    <property type="match status" value="1"/>
</dbReference>
<evidence type="ECO:0000313" key="6">
    <source>
        <dbReference type="Proteomes" id="UP000583929"/>
    </source>
</evidence>
<dbReference type="GO" id="GO:0008146">
    <property type="term" value="F:sulfotransferase activity"/>
    <property type="evidence" value="ECO:0007669"/>
    <property type="project" value="InterPro"/>
</dbReference>
<protein>
    <recommendedName>
        <fullName evidence="3">Sulfotransferase</fullName>
        <ecNumber evidence="3">2.8.2.-</ecNumber>
    </recommendedName>
</protein>
<organism evidence="5 6">
    <name type="scientific">Cannabis sativa</name>
    <name type="common">Hemp</name>
    <name type="synonym">Marijuana</name>
    <dbReference type="NCBI Taxonomy" id="3483"/>
    <lineage>
        <taxon>Eukaryota</taxon>
        <taxon>Viridiplantae</taxon>
        <taxon>Streptophyta</taxon>
        <taxon>Embryophyta</taxon>
        <taxon>Tracheophyta</taxon>
        <taxon>Spermatophyta</taxon>
        <taxon>Magnoliopsida</taxon>
        <taxon>eudicotyledons</taxon>
        <taxon>Gunneridae</taxon>
        <taxon>Pentapetalae</taxon>
        <taxon>rosids</taxon>
        <taxon>fabids</taxon>
        <taxon>Rosales</taxon>
        <taxon>Cannabaceae</taxon>
        <taxon>Cannabis</taxon>
    </lineage>
</organism>
<evidence type="ECO:0000256" key="2">
    <source>
        <dbReference type="ARBA" id="ARBA00022679"/>
    </source>
</evidence>
<dbReference type="InterPro" id="IPR027417">
    <property type="entry name" value="P-loop_NTPase"/>
</dbReference>